<gene>
    <name evidence="7" type="ORF">H9831_04940</name>
</gene>
<feature type="compositionally biased region" description="Low complexity" evidence="4">
    <location>
        <begin position="20"/>
        <end position="38"/>
    </location>
</feature>
<organism evidence="7 8">
    <name type="scientific">Candidatus Eisenbergiella pullistercoris</name>
    <dbReference type="NCBI Taxonomy" id="2838555"/>
    <lineage>
        <taxon>Bacteria</taxon>
        <taxon>Bacillati</taxon>
        <taxon>Bacillota</taxon>
        <taxon>Clostridia</taxon>
        <taxon>Lachnospirales</taxon>
        <taxon>Lachnospiraceae</taxon>
        <taxon>Eisenbergiella</taxon>
    </lineage>
</organism>
<dbReference type="PROSITE" id="PS50106">
    <property type="entry name" value="PDZ"/>
    <property type="match status" value="1"/>
</dbReference>
<dbReference type="SUPFAM" id="SSF50156">
    <property type="entry name" value="PDZ domain-like"/>
    <property type="match status" value="1"/>
</dbReference>
<feature type="compositionally biased region" description="Polar residues" evidence="4">
    <location>
        <begin position="55"/>
        <end position="102"/>
    </location>
</feature>
<dbReference type="Gene3D" id="2.40.10.10">
    <property type="entry name" value="Trypsin-like serine proteases"/>
    <property type="match status" value="2"/>
</dbReference>
<feature type="transmembrane region" description="Helical" evidence="5">
    <location>
        <begin position="170"/>
        <end position="197"/>
    </location>
</feature>
<dbReference type="EMBL" id="DXDD01000064">
    <property type="protein sequence ID" value="HIY60013.1"/>
    <property type="molecule type" value="Genomic_DNA"/>
</dbReference>
<dbReference type="PRINTS" id="PR00834">
    <property type="entry name" value="PROTEASES2C"/>
</dbReference>
<dbReference type="InterPro" id="IPR001940">
    <property type="entry name" value="Peptidase_S1C"/>
</dbReference>
<keyword evidence="3" id="KW-0378">Hydrolase</keyword>
<reference evidence="7" key="2">
    <citation type="submission" date="2021-04" db="EMBL/GenBank/DDBJ databases">
        <authorList>
            <person name="Gilroy R."/>
        </authorList>
    </citation>
    <scope>NUCLEOTIDE SEQUENCE</scope>
    <source>
        <strain evidence="7">ChiSxjej3B15-24422</strain>
    </source>
</reference>
<dbReference type="InterPro" id="IPR043504">
    <property type="entry name" value="Peptidase_S1_PA_chymotrypsin"/>
</dbReference>
<evidence type="ECO:0000259" key="6">
    <source>
        <dbReference type="PROSITE" id="PS50106"/>
    </source>
</evidence>
<feature type="compositionally biased region" description="Basic and acidic residues" evidence="4">
    <location>
        <begin position="1"/>
        <end position="19"/>
    </location>
</feature>
<dbReference type="Proteomes" id="UP000824007">
    <property type="component" value="Unassembled WGS sequence"/>
</dbReference>
<dbReference type="SMART" id="SM00228">
    <property type="entry name" value="PDZ"/>
    <property type="match status" value="1"/>
</dbReference>
<comment type="similarity">
    <text evidence="1">Belongs to the peptidase S1C family.</text>
</comment>
<dbReference type="CDD" id="cd06779">
    <property type="entry name" value="cpPDZ_Deg_HtrA-like"/>
    <property type="match status" value="1"/>
</dbReference>
<keyword evidence="5" id="KW-0472">Membrane</keyword>
<dbReference type="InterPro" id="IPR001478">
    <property type="entry name" value="PDZ"/>
</dbReference>
<dbReference type="PANTHER" id="PTHR43343:SF3">
    <property type="entry name" value="PROTEASE DO-LIKE 8, CHLOROPLASTIC"/>
    <property type="match status" value="1"/>
</dbReference>
<dbReference type="Gene3D" id="2.30.42.10">
    <property type="match status" value="1"/>
</dbReference>
<feature type="compositionally biased region" description="Gly residues" evidence="4">
    <location>
        <begin position="135"/>
        <end position="144"/>
    </location>
</feature>
<evidence type="ECO:0000256" key="1">
    <source>
        <dbReference type="ARBA" id="ARBA00010541"/>
    </source>
</evidence>
<feature type="region of interest" description="Disordered" evidence="4">
    <location>
        <begin position="208"/>
        <end position="236"/>
    </location>
</feature>
<evidence type="ECO:0000256" key="4">
    <source>
        <dbReference type="SAM" id="MobiDB-lite"/>
    </source>
</evidence>
<dbReference type="InterPro" id="IPR009003">
    <property type="entry name" value="Peptidase_S1_PA"/>
</dbReference>
<keyword evidence="5" id="KW-1133">Transmembrane helix</keyword>
<feature type="compositionally biased region" description="Low complexity" evidence="4">
    <location>
        <begin position="103"/>
        <end position="116"/>
    </location>
</feature>
<keyword evidence="5" id="KW-0812">Transmembrane</keyword>
<feature type="compositionally biased region" description="Polar residues" evidence="4">
    <location>
        <begin position="117"/>
        <end position="131"/>
    </location>
</feature>
<evidence type="ECO:0000313" key="7">
    <source>
        <dbReference type="EMBL" id="HIY60013.1"/>
    </source>
</evidence>
<evidence type="ECO:0000256" key="2">
    <source>
        <dbReference type="ARBA" id="ARBA00022670"/>
    </source>
</evidence>
<dbReference type="AlphaFoldDB" id="A0A9D1YNJ0"/>
<feature type="domain" description="PDZ" evidence="6">
    <location>
        <begin position="464"/>
        <end position="537"/>
    </location>
</feature>
<protein>
    <submittedName>
        <fullName evidence="7">Trypsin-like peptidase domain-containing protein</fullName>
    </submittedName>
</protein>
<comment type="caution">
    <text evidence="7">The sequence shown here is derived from an EMBL/GenBank/DDBJ whole genome shotgun (WGS) entry which is preliminary data.</text>
</comment>
<dbReference type="GO" id="GO:0006508">
    <property type="term" value="P:proteolysis"/>
    <property type="evidence" value="ECO:0007669"/>
    <property type="project" value="UniProtKB-KW"/>
</dbReference>
<name>A0A9D1YNJ0_9FIRM</name>
<dbReference type="PANTHER" id="PTHR43343">
    <property type="entry name" value="PEPTIDASE S12"/>
    <property type="match status" value="1"/>
</dbReference>
<evidence type="ECO:0000256" key="3">
    <source>
        <dbReference type="ARBA" id="ARBA00022801"/>
    </source>
</evidence>
<feature type="compositionally biased region" description="Basic residues" evidence="4">
    <location>
        <begin position="150"/>
        <end position="160"/>
    </location>
</feature>
<dbReference type="InterPro" id="IPR051201">
    <property type="entry name" value="Chloro_Bact_Ser_Proteases"/>
</dbReference>
<dbReference type="GO" id="GO:0004252">
    <property type="term" value="F:serine-type endopeptidase activity"/>
    <property type="evidence" value="ECO:0007669"/>
    <property type="project" value="InterPro"/>
</dbReference>
<accession>A0A9D1YNJ0</accession>
<evidence type="ECO:0000256" key="5">
    <source>
        <dbReference type="SAM" id="Phobius"/>
    </source>
</evidence>
<proteinExistence type="inferred from homology"/>
<dbReference type="Pfam" id="PF13365">
    <property type="entry name" value="Trypsin_2"/>
    <property type="match status" value="1"/>
</dbReference>
<dbReference type="SUPFAM" id="SSF50494">
    <property type="entry name" value="Trypsin-like serine proteases"/>
    <property type="match status" value="1"/>
</dbReference>
<feature type="region of interest" description="Disordered" evidence="4">
    <location>
        <begin position="1"/>
        <end position="162"/>
    </location>
</feature>
<sequence length="578" mass="60306">MFDQDYSKDPEKKEARTDQEQASAAGGADQGQAGQDSGYGTRQQEGAQEQAGRYSGQTGYGSYSWQNGSGWQNESAGRQNGSGWQNESAGRQNGSGWQNESRQNGAAGQNAGGWQNPYNSQNQHQSWQGSYQYGAGSGNYGTGNPGTAAGRKKEKKHREKKPMNPFWKKALAVVLSAVCFGVIAGVSFLAVASLGGYQKAAASAPAAAEPETAPAEPVQEQAETQSGGSASASGGTSTMVVTDVTEVVEQVMPAIVAITNESVTSIESFWGQTFEQQQESAGSGIIIGENDEELLIATNNHVVADATQLYVSFIDNAIVEAKVKGTSPSMDLAVIAVKKENVEADTMNAITIAQMGDSDSLKVGEPVIAIGNALGYGQSVTTGVVSALNRVLEMDETGTSNAMIQTDAAINPGNSGGALLDINGEVIGINSNKIGGNAIEGMGYAIPISAARPIIEQLMNQETREALGEAEKGYLGISCINVTAAMAEAYGMPEGIYVAQVYEGTGAAEAGIVKGDIITGVNGMTVTTQDDLLNAMQYYAIGETIEITVMHGNPTEGYAEETRTVTLTSQEAMNAAQQ</sequence>
<dbReference type="InterPro" id="IPR036034">
    <property type="entry name" value="PDZ_sf"/>
</dbReference>
<reference evidence="7" key="1">
    <citation type="journal article" date="2021" name="PeerJ">
        <title>Extensive microbial diversity within the chicken gut microbiome revealed by metagenomics and culture.</title>
        <authorList>
            <person name="Gilroy R."/>
            <person name="Ravi A."/>
            <person name="Getino M."/>
            <person name="Pursley I."/>
            <person name="Horton D.L."/>
            <person name="Alikhan N.F."/>
            <person name="Baker D."/>
            <person name="Gharbi K."/>
            <person name="Hall N."/>
            <person name="Watson M."/>
            <person name="Adriaenssens E.M."/>
            <person name="Foster-Nyarko E."/>
            <person name="Jarju S."/>
            <person name="Secka A."/>
            <person name="Antonio M."/>
            <person name="Oren A."/>
            <person name="Chaudhuri R.R."/>
            <person name="La Ragione R."/>
            <person name="Hildebrand F."/>
            <person name="Pallen M.J."/>
        </authorList>
    </citation>
    <scope>NUCLEOTIDE SEQUENCE</scope>
    <source>
        <strain evidence="7">ChiSxjej3B15-24422</strain>
    </source>
</reference>
<evidence type="ECO:0000313" key="8">
    <source>
        <dbReference type="Proteomes" id="UP000824007"/>
    </source>
</evidence>
<keyword evidence="2" id="KW-0645">Protease</keyword>
<dbReference type="Pfam" id="PF13180">
    <property type="entry name" value="PDZ_2"/>
    <property type="match status" value="1"/>
</dbReference>